<accession>A0ABQ7H9F0</accession>
<feature type="compositionally biased region" description="Low complexity" evidence="2">
    <location>
        <begin position="610"/>
        <end position="636"/>
    </location>
</feature>
<feature type="compositionally biased region" description="Pro residues" evidence="2">
    <location>
        <begin position="362"/>
        <end position="382"/>
    </location>
</feature>
<dbReference type="Proteomes" id="UP000815325">
    <property type="component" value="Unassembled WGS sequence"/>
</dbReference>
<feature type="compositionally biased region" description="Low complexity" evidence="2">
    <location>
        <begin position="422"/>
        <end position="448"/>
    </location>
</feature>
<reference evidence="3" key="1">
    <citation type="submission" date="2017-08" db="EMBL/GenBank/DDBJ databases">
        <authorList>
            <person name="Polle J.E."/>
            <person name="Barry K."/>
            <person name="Cushman J."/>
            <person name="Schmutz J."/>
            <person name="Tran D."/>
            <person name="Hathwaick L.T."/>
            <person name="Yim W.C."/>
            <person name="Jenkins J."/>
            <person name="Mckie-Krisberg Z.M."/>
            <person name="Prochnik S."/>
            <person name="Lindquist E."/>
            <person name="Dockter R.B."/>
            <person name="Adam C."/>
            <person name="Molina H."/>
            <person name="Bunkerborg J."/>
            <person name="Jin E."/>
            <person name="Buchheim M."/>
            <person name="Magnuson J."/>
        </authorList>
    </citation>
    <scope>NUCLEOTIDE SEQUENCE</scope>
    <source>
        <strain evidence="3">CCAP 19/18</strain>
    </source>
</reference>
<feature type="compositionally biased region" description="Polar residues" evidence="2">
    <location>
        <begin position="491"/>
        <end position="508"/>
    </location>
</feature>
<feature type="compositionally biased region" description="Pro residues" evidence="2">
    <location>
        <begin position="525"/>
        <end position="550"/>
    </location>
</feature>
<feature type="compositionally biased region" description="Polar residues" evidence="2">
    <location>
        <begin position="652"/>
        <end position="672"/>
    </location>
</feature>
<feature type="region of interest" description="Disordered" evidence="2">
    <location>
        <begin position="470"/>
        <end position="714"/>
    </location>
</feature>
<feature type="compositionally biased region" description="Low complexity" evidence="2">
    <location>
        <begin position="687"/>
        <end position="696"/>
    </location>
</feature>
<evidence type="ECO:0000256" key="1">
    <source>
        <dbReference type="SAM" id="Coils"/>
    </source>
</evidence>
<evidence type="ECO:0000313" key="3">
    <source>
        <dbReference type="EMBL" id="KAF5843479.1"/>
    </source>
</evidence>
<keyword evidence="1" id="KW-0175">Coiled coil</keyword>
<gene>
    <name evidence="3" type="ORF">DUNSADRAFT_15774</name>
</gene>
<feature type="region of interest" description="Disordered" evidence="2">
    <location>
        <begin position="354"/>
        <end position="458"/>
    </location>
</feature>
<dbReference type="EMBL" id="MU069442">
    <property type="protein sequence ID" value="KAF5843479.1"/>
    <property type="molecule type" value="Genomic_DNA"/>
</dbReference>
<organism evidence="3 4">
    <name type="scientific">Dunaliella salina</name>
    <name type="common">Green alga</name>
    <name type="synonym">Protococcus salinus</name>
    <dbReference type="NCBI Taxonomy" id="3046"/>
    <lineage>
        <taxon>Eukaryota</taxon>
        <taxon>Viridiplantae</taxon>
        <taxon>Chlorophyta</taxon>
        <taxon>core chlorophytes</taxon>
        <taxon>Chlorophyceae</taxon>
        <taxon>CS clade</taxon>
        <taxon>Chlamydomonadales</taxon>
        <taxon>Dunaliellaceae</taxon>
        <taxon>Dunaliella</taxon>
    </lineage>
</organism>
<keyword evidence="4" id="KW-1185">Reference proteome</keyword>
<feature type="coiled-coil region" evidence="1">
    <location>
        <begin position="223"/>
        <end position="320"/>
    </location>
</feature>
<name>A0ABQ7H9F0_DUNSA</name>
<feature type="coiled-coil region" evidence="1">
    <location>
        <begin position="1"/>
        <end position="197"/>
    </location>
</feature>
<proteinExistence type="predicted"/>
<comment type="caution">
    <text evidence="3">The sequence shown here is derived from an EMBL/GenBank/DDBJ whole genome shotgun (WGS) entry which is preliminary data.</text>
</comment>
<evidence type="ECO:0000256" key="2">
    <source>
        <dbReference type="SAM" id="MobiDB-lite"/>
    </source>
</evidence>
<sequence>MEQLENTNRDLHLTTERLRKVEAQRLAAVREAEGMRVHLQQMEVERKAQLAAAKQREEELETAQFTHAEAQSELARLRQSTEEAKVAAAEAEQTRDRAVASLDGVKAEAAKASSNAERHQETVAKLTADNLVFLMNLKKAEAELAAANQEKLQLRQAAEKQRGPWFDEVRASVEERVRRALMQAEALELELESTRQQHHCELQDILGQKADLEEFLAQMRQHEADLEAGLQAARSRQAAAEEEAMQATSAASQLRARVEELEAEGRVSQSNLKNMRQECTERWVSEQAALGQFNQLQARIASLEQASAAQQEAARQLQARLEAQLSINRQLMSKKEDVEWQLMDALAKLDGSVGQHQAGYAAPPPLKPHPSPSQPTSPPHQPQYPYHHQNHTDHHPEQCIVLAPPVVPSPPSSSAHHTPRGSPTKAAASSCATTTTTTAQPPSSHSAPQPIPILLPAPSAVESGPAALAWTRSHDASPTSTPLPPAKVFPQSANQIGREQRQSHSTLEQIKRSRNPVAASTSYLPPQPSPPFPPQGSNPAYTAPPPPATQPMPSHLPSATNSLHSARAQGALGASSATQSSPDLIHFGPSSPAAPDGATSPFTTPSAFSAPTGALEGALGAPALGPRSSSDSAASPQSPPAGGPPTHAGLGQANQEQSAMEQPWATQHNPSRLTAPPSPGAADHQGGEAAAHSHGSGLRRISAAAATTPPPKRS</sequence>
<feature type="compositionally biased region" description="Polar residues" evidence="2">
    <location>
        <begin position="600"/>
        <end position="609"/>
    </location>
</feature>
<evidence type="ECO:0000313" key="4">
    <source>
        <dbReference type="Proteomes" id="UP000815325"/>
    </source>
</evidence>
<protein>
    <submittedName>
        <fullName evidence="3">Uncharacterized protein</fullName>
    </submittedName>
</protein>